<dbReference type="InterPro" id="IPR051030">
    <property type="entry name" value="Vitamin_B12-ABC_binding"/>
</dbReference>
<accession>A0ABX1S974</accession>
<dbReference type="RefSeq" id="WP_169381099.1">
    <property type="nucleotide sequence ID" value="NZ_JAAXLA010000014.1"/>
</dbReference>
<dbReference type="SUPFAM" id="SSF53807">
    <property type="entry name" value="Helical backbone' metal receptor"/>
    <property type="match status" value="1"/>
</dbReference>
<feature type="domain" description="Fe/B12 periplasmic-binding" evidence="1">
    <location>
        <begin position="2"/>
        <end position="281"/>
    </location>
</feature>
<keyword evidence="3" id="KW-1185">Reference proteome</keyword>
<reference evidence="2 3" key="1">
    <citation type="submission" date="2020-04" db="EMBL/GenBank/DDBJ databases">
        <authorList>
            <person name="Klaysubun C."/>
            <person name="Duangmal K."/>
            <person name="Lipun K."/>
        </authorList>
    </citation>
    <scope>NUCLEOTIDE SEQUENCE [LARGE SCALE GENOMIC DNA]</scope>
    <source>
        <strain evidence="2 3">K10HN5</strain>
    </source>
</reference>
<dbReference type="Gene3D" id="3.40.50.1980">
    <property type="entry name" value="Nitrogenase molybdenum iron protein domain"/>
    <property type="match status" value="2"/>
</dbReference>
<gene>
    <name evidence="2" type="ORF">HF526_10045</name>
</gene>
<protein>
    <submittedName>
        <fullName evidence="2">ABC transporter substrate-binding protein</fullName>
    </submittedName>
</protein>
<dbReference type="EMBL" id="JAAXLA010000014">
    <property type="protein sequence ID" value="NMH97650.1"/>
    <property type="molecule type" value="Genomic_DNA"/>
</dbReference>
<organism evidence="2 3">
    <name type="scientific">Pseudonocardia acidicola</name>
    <dbReference type="NCBI Taxonomy" id="2724939"/>
    <lineage>
        <taxon>Bacteria</taxon>
        <taxon>Bacillati</taxon>
        <taxon>Actinomycetota</taxon>
        <taxon>Actinomycetes</taxon>
        <taxon>Pseudonocardiales</taxon>
        <taxon>Pseudonocardiaceae</taxon>
        <taxon>Pseudonocardia</taxon>
    </lineage>
</organism>
<dbReference type="InterPro" id="IPR002491">
    <property type="entry name" value="ABC_transptr_periplasmic_BD"/>
</dbReference>
<proteinExistence type="predicted"/>
<dbReference type="PANTHER" id="PTHR42860:SF1">
    <property type="entry name" value="VITAMIN B12-BINDING PROTEIN"/>
    <property type="match status" value="1"/>
</dbReference>
<dbReference type="Pfam" id="PF01497">
    <property type="entry name" value="Peripla_BP_2"/>
    <property type="match status" value="1"/>
</dbReference>
<dbReference type="PANTHER" id="PTHR42860">
    <property type="entry name" value="VITAMIN B12-BINDING PROTEIN"/>
    <property type="match status" value="1"/>
</dbReference>
<dbReference type="PROSITE" id="PS50983">
    <property type="entry name" value="FE_B12_PBP"/>
    <property type="match status" value="1"/>
</dbReference>
<comment type="caution">
    <text evidence="2">The sequence shown here is derived from an EMBL/GenBank/DDBJ whole genome shotgun (WGS) entry which is preliminary data.</text>
</comment>
<sequence>MRIASLLPAATEIVGALGLEDQLVAVTFECDHPVGIRDRRPVVVDTALPPGLDPGAIDAVVRDCVARGLPMYELDRDALAAIDPDLILTQDLCRVCALPSGAVDEALATIGCSADVLSIDPHTVAEVLDAITAVGRRAGATAAAARLVAELDARLDAVAAAVAGRPRRSALVLEWTDPPFVAGHWVPELIRRAGGEPVGCVDGGRSTTIGWDEVAAAAVEVVVVAPCGFGLGAAVEQAGAVLDRLPAVPVVAIDSASYVVRAGPRLVDGVEALAWALHPGAVPEPPPGRVARVR</sequence>
<dbReference type="Proteomes" id="UP000820669">
    <property type="component" value="Unassembled WGS sequence"/>
</dbReference>
<evidence type="ECO:0000313" key="3">
    <source>
        <dbReference type="Proteomes" id="UP000820669"/>
    </source>
</evidence>
<evidence type="ECO:0000259" key="1">
    <source>
        <dbReference type="PROSITE" id="PS50983"/>
    </source>
</evidence>
<name>A0ABX1S974_9PSEU</name>
<evidence type="ECO:0000313" key="2">
    <source>
        <dbReference type="EMBL" id="NMH97650.1"/>
    </source>
</evidence>